<dbReference type="SUPFAM" id="SSF51735">
    <property type="entry name" value="NAD(P)-binding Rossmann-fold domains"/>
    <property type="match status" value="3"/>
</dbReference>
<evidence type="ECO:0000259" key="16">
    <source>
        <dbReference type="PROSITE" id="PS52004"/>
    </source>
</evidence>
<evidence type="ECO:0000256" key="8">
    <source>
        <dbReference type="ARBA" id="ARBA00022857"/>
    </source>
</evidence>
<dbReference type="SMART" id="SM00823">
    <property type="entry name" value="PKS_PP"/>
    <property type="match status" value="2"/>
</dbReference>
<dbReference type="GO" id="GO:0004315">
    <property type="term" value="F:3-oxoacyl-[acyl-carrier-protein] synthase activity"/>
    <property type="evidence" value="ECO:0007669"/>
    <property type="project" value="InterPro"/>
</dbReference>
<feature type="active site" description="Proton acceptor; for dehydratase activity" evidence="13">
    <location>
        <position position="1642"/>
    </location>
</feature>
<dbReference type="SUPFAM" id="SSF55048">
    <property type="entry name" value="Probable ACP-binding domain of malonyl-CoA ACP transacylase"/>
    <property type="match status" value="1"/>
</dbReference>
<feature type="domain" description="Carrier" evidence="15">
    <location>
        <begin position="603"/>
        <end position="677"/>
    </location>
</feature>
<feature type="domain" description="Carrier" evidence="15">
    <location>
        <begin position="2760"/>
        <end position="2834"/>
    </location>
</feature>
<dbReference type="InterPro" id="IPR009081">
    <property type="entry name" value="PP-bd_ACP"/>
</dbReference>
<dbReference type="PROSITE" id="PS00012">
    <property type="entry name" value="PHOSPHOPANTETHEINE"/>
    <property type="match status" value="1"/>
</dbReference>
<dbReference type="PROSITE" id="PS52004">
    <property type="entry name" value="KS3_2"/>
    <property type="match status" value="1"/>
</dbReference>
<protein>
    <submittedName>
        <fullName evidence="18">Uncharacterized protein</fullName>
    </submittedName>
</protein>
<feature type="region of interest" description="N-terminal hotdog fold" evidence="13">
    <location>
        <begin position="1609"/>
        <end position="1734"/>
    </location>
</feature>
<dbReference type="InterPro" id="IPR036291">
    <property type="entry name" value="NAD(P)-bd_dom_sf"/>
</dbReference>
<dbReference type="GO" id="GO:0006633">
    <property type="term" value="P:fatty acid biosynthetic process"/>
    <property type="evidence" value="ECO:0007669"/>
    <property type="project" value="InterPro"/>
</dbReference>
<dbReference type="InterPro" id="IPR040097">
    <property type="entry name" value="FAAL/FAAC"/>
</dbReference>
<keyword evidence="10" id="KW-0045">Antibiotic biosynthesis</keyword>
<dbReference type="CDD" id="cd05195">
    <property type="entry name" value="enoyl_red"/>
    <property type="match status" value="1"/>
</dbReference>
<dbReference type="InterPro" id="IPR050091">
    <property type="entry name" value="PKS_NRPS_Biosynth_Enz"/>
</dbReference>
<dbReference type="Pfam" id="PF23024">
    <property type="entry name" value="AMP-dom_DIP2-like"/>
    <property type="match status" value="1"/>
</dbReference>
<dbReference type="SUPFAM" id="SSF56801">
    <property type="entry name" value="Acetyl-CoA synthetase-like"/>
    <property type="match status" value="1"/>
</dbReference>
<dbReference type="GO" id="GO:0004312">
    <property type="term" value="F:fatty acid synthase activity"/>
    <property type="evidence" value="ECO:0007669"/>
    <property type="project" value="TreeGrafter"/>
</dbReference>
<dbReference type="InterPro" id="IPR014031">
    <property type="entry name" value="Ketoacyl_synth_C"/>
</dbReference>
<dbReference type="EMBL" id="AP017424">
    <property type="protein sequence ID" value="BAU88120.1"/>
    <property type="molecule type" value="Genomic_DNA"/>
</dbReference>
<evidence type="ECO:0000256" key="6">
    <source>
        <dbReference type="ARBA" id="ARBA00022737"/>
    </source>
</evidence>
<dbReference type="Pfam" id="PF08240">
    <property type="entry name" value="ADH_N"/>
    <property type="match status" value="1"/>
</dbReference>
<dbReference type="Gene3D" id="1.10.1200.10">
    <property type="entry name" value="ACP-like"/>
    <property type="match status" value="2"/>
</dbReference>
<dbReference type="InterPro" id="IPR020807">
    <property type="entry name" value="PKS_DH"/>
</dbReference>
<evidence type="ECO:0000259" key="17">
    <source>
        <dbReference type="PROSITE" id="PS52019"/>
    </source>
</evidence>
<dbReference type="Pfam" id="PF02801">
    <property type="entry name" value="Ketoacyl-synt_C"/>
    <property type="match status" value="1"/>
</dbReference>
<dbReference type="InterPro" id="IPR011032">
    <property type="entry name" value="GroES-like_sf"/>
</dbReference>
<evidence type="ECO:0000256" key="5">
    <source>
        <dbReference type="ARBA" id="ARBA00022679"/>
    </source>
</evidence>
<dbReference type="InterPro" id="IPR001227">
    <property type="entry name" value="Ac_transferase_dom_sf"/>
</dbReference>
<keyword evidence="5" id="KW-0808">Transferase</keyword>
<comment type="pathway">
    <text evidence="1">Antibiotic biosynthesis.</text>
</comment>
<evidence type="ECO:0000256" key="14">
    <source>
        <dbReference type="SAM" id="MobiDB-lite"/>
    </source>
</evidence>
<dbReference type="InterPro" id="IPR013154">
    <property type="entry name" value="ADH-like_N"/>
</dbReference>
<dbReference type="SUPFAM" id="SSF52151">
    <property type="entry name" value="FabD/lysophospholipase-like"/>
    <property type="match status" value="1"/>
</dbReference>
<dbReference type="InterPro" id="IPR020806">
    <property type="entry name" value="PKS_PP-bd"/>
</dbReference>
<dbReference type="InterPro" id="IPR014030">
    <property type="entry name" value="Ketoacyl_synth_N"/>
</dbReference>
<dbReference type="Gene3D" id="3.10.129.110">
    <property type="entry name" value="Polyketide synthase dehydratase"/>
    <property type="match status" value="1"/>
</dbReference>
<dbReference type="Pfam" id="PF16197">
    <property type="entry name" value="KAsynt_C_assoc"/>
    <property type="match status" value="1"/>
</dbReference>
<dbReference type="InterPro" id="IPR049551">
    <property type="entry name" value="PKS_DH_C"/>
</dbReference>
<dbReference type="CDD" id="cd00833">
    <property type="entry name" value="PKS"/>
    <property type="match status" value="1"/>
</dbReference>
<gene>
    <name evidence="18" type="ORF">SLA_7254</name>
</gene>
<dbReference type="InterPro" id="IPR057326">
    <property type="entry name" value="KR_dom"/>
</dbReference>
<accession>A0A160PAF3</accession>
<evidence type="ECO:0000259" key="15">
    <source>
        <dbReference type="PROSITE" id="PS50075"/>
    </source>
</evidence>
<dbReference type="InterPro" id="IPR042099">
    <property type="entry name" value="ANL_N_sf"/>
</dbReference>
<dbReference type="SUPFAM" id="SSF47336">
    <property type="entry name" value="ACP-like"/>
    <property type="match status" value="2"/>
</dbReference>
<dbReference type="GO" id="GO:0005737">
    <property type="term" value="C:cytoplasm"/>
    <property type="evidence" value="ECO:0007669"/>
    <property type="project" value="TreeGrafter"/>
</dbReference>
<keyword evidence="6" id="KW-0677">Repeat</keyword>
<dbReference type="InterPro" id="IPR036736">
    <property type="entry name" value="ACP-like_sf"/>
</dbReference>
<keyword evidence="11" id="KW-0511">Multifunctional enzyme</keyword>
<dbReference type="InterPro" id="IPR000873">
    <property type="entry name" value="AMP-dep_synth/lig_dom"/>
</dbReference>
<dbReference type="SUPFAM" id="SSF50129">
    <property type="entry name" value="GroES-like"/>
    <property type="match status" value="1"/>
</dbReference>
<evidence type="ECO:0000256" key="1">
    <source>
        <dbReference type="ARBA" id="ARBA00004792"/>
    </source>
</evidence>
<evidence type="ECO:0000256" key="3">
    <source>
        <dbReference type="ARBA" id="ARBA00022450"/>
    </source>
</evidence>
<evidence type="ECO:0000313" key="19">
    <source>
        <dbReference type="Proteomes" id="UP000217676"/>
    </source>
</evidence>
<evidence type="ECO:0000256" key="9">
    <source>
        <dbReference type="ARBA" id="ARBA00023098"/>
    </source>
</evidence>
<dbReference type="GO" id="GO:0071770">
    <property type="term" value="P:DIM/DIP cell wall layer assembly"/>
    <property type="evidence" value="ECO:0007669"/>
    <property type="project" value="TreeGrafter"/>
</dbReference>
<keyword evidence="4" id="KW-0597">Phosphoprotein</keyword>
<dbReference type="GO" id="GO:0005886">
    <property type="term" value="C:plasma membrane"/>
    <property type="evidence" value="ECO:0007669"/>
    <property type="project" value="TreeGrafter"/>
</dbReference>
<dbReference type="InterPro" id="IPR014043">
    <property type="entry name" value="Acyl_transferase_dom"/>
</dbReference>
<feature type="domain" description="Ketosynthase family 3 (KS3)" evidence="16">
    <location>
        <begin position="717"/>
        <end position="1141"/>
    </location>
</feature>
<dbReference type="Gene3D" id="3.40.50.12780">
    <property type="entry name" value="N-terminal domain of ligase-like"/>
    <property type="match status" value="1"/>
</dbReference>
<dbReference type="CDD" id="cd08955">
    <property type="entry name" value="KR_2_FAS_SDR_x"/>
    <property type="match status" value="1"/>
</dbReference>
<keyword evidence="8" id="KW-0521">NADP</keyword>
<feature type="domain" description="PKS/mFAS DH" evidence="17">
    <location>
        <begin position="1609"/>
        <end position="1895"/>
    </location>
</feature>
<comment type="similarity">
    <text evidence="2">Belongs to the ATP-dependent AMP-binding enzyme family.</text>
</comment>
<organism evidence="18 19">
    <name type="scientific">Streptomyces laurentii</name>
    <dbReference type="NCBI Taxonomy" id="39478"/>
    <lineage>
        <taxon>Bacteria</taxon>
        <taxon>Bacillati</taxon>
        <taxon>Actinomycetota</taxon>
        <taxon>Actinomycetes</taxon>
        <taxon>Kitasatosporales</taxon>
        <taxon>Streptomycetaceae</taxon>
        <taxon>Streptomyces</taxon>
    </lineage>
</organism>
<dbReference type="InterPro" id="IPR049900">
    <property type="entry name" value="PKS_mFAS_DH"/>
</dbReference>
<dbReference type="Gene3D" id="3.30.300.30">
    <property type="match status" value="1"/>
</dbReference>
<dbReference type="InterPro" id="IPR020841">
    <property type="entry name" value="PKS_Beta-ketoAc_synthase_dom"/>
</dbReference>
<feature type="region of interest" description="C-terminal hotdog fold" evidence="13">
    <location>
        <begin position="1747"/>
        <end position="1895"/>
    </location>
</feature>
<dbReference type="Pfam" id="PF08659">
    <property type="entry name" value="KR"/>
    <property type="match status" value="1"/>
</dbReference>
<dbReference type="InterPro" id="IPR016039">
    <property type="entry name" value="Thiolase-like"/>
</dbReference>
<dbReference type="GO" id="GO:0033068">
    <property type="term" value="P:macrolide biosynthetic process"/>
    <property type="evidence" value="ECO:0007669"/>
    <property type="project" value="UniProtKB-ARBA"/>
</dbReference>
<dbReference type="Proteomes" id="UP000217676">
    <property type="component" value="Chromosome"/>
</dbReference>
<dbReference type="SUPFAM" id="SSF53901">
    <property type="entry name" value="Thiolase-like"/>
    <property type="match status" value="1"/>
</dbReference>
<evidence type="ECO:0000313" key="18">
    <source>
        <dbReference type="EMBL" id="BAU88120.1"/>
    </source>
</evidence>
<dbReference type="InterPro" id="IPR042104">
    <property type="entry name" value="PKS_dehydratase_sf"/>
</dbReference>
<evidence type="ECO:0000256" key="12">
    <source>
        <dbReference type="ARBA" id="ARBA00023315"/>
    </source>
</evidence>
<dbReference type="PANTHER" id="PTHR43775">
    <property type="entry name" value="FATTY ACID SYNTHASE"/>
    <property type="match status" value="1"/>
</dbReference>
<dbReference type="GO" id="GO:0031177">
    <property type="term" value="F:phosphopantetheine binding"/>
    <property type="evidence" value="ECO:0007669"/>
    <property type="project" value="InterPro"/>
</dbReference>
<keyword evidence="3" id="KW-0596">Phosphopantetheine</keyword>
<reference evidence="18 19" key="1">
    <citation type="journal article" date="2016" name="Genome Announc.">
        <title>Complete Genome Sequence of Thiostrepton-Producing Streptomyces laurentii ATCC 31255.</title>
        <authorList>
            <person name="Doi K."/>
            <person name="Fujino Y."/>
            <person name="Nagayoshi Y."/>
            <person name="Ohshima T."/>
            <person name="Ogata S."/>
        </authorList>
    </citation>
    <scope>NUCLEOTIDE SEQUENCE [LARGE SCALE GENOMIC DNA]</scope>
    <source>
        <strain evidence="18 19">ATCC 31255</strain>
    </source>
</reference>
<dbReference type="InterPro" id="IPR032821">
    <property type="entry name" value="PKS_assoc"/>
</dbReference>
<evidence type="ECO:0000256" key="4">
    <source>
        <dbReference type="ARBA" id="ARBA00022553"/>
    </source>
</evidence>
<dbReference type="InterPro" id="IPR045851">
    <property type="entry name" value="AMP-bd_C_sf"/>
</dbReference>
<proteinExistence type="inferred from homology"/>
<dbReference type="PROSITE" id="PS50075">
    <property type="entry name" value="CARRIER"/>
    <property type="match status" value="2"/>
</dbReference>
<dbReference type="FunFam" id="3.40.50.12780:FF:000013">
    <property type="entry name" value="Long-chain-fatty-acid--AMP ligase FadD32"/>
    <property type="match status" value="1"/>
</dbReference>
<evidence type="ECO:0000256" key="7">
    <source>
        <dbReference type="ARBA" id="ARBA00022832"/>
    </source>
</evidence>
<dbReference type="SMART" id="SM00829">
    <property type="entry name" value="PKS_ER"/>
    <property type="match status" value="1"/>
</dbReference>
<dbReference type="FunFam" id="3.40.50.720:FF:000209">
    <property type="entry name" value="Polyketide synthase Pks12"/>
    <property type="match status" value="1"/>
</dbReference>
<keyword evidence="9" id="KW-0443">Lipid metabolism</keyword>
<dbReference type="FunFam" id="3.40.47.10:FF:000019">
    <property type="entry name" value="Polyketide synthase type I"/>
    <property type="match status" value="1"/>
</dbReference>
<dbReference type="SMART" id="SM00822">
    <property type="entry name" value="PKS_KR"/>
    <property type="match status" value="1"/>
</dbReference>
<evidence type="ECO:0000256" key="10">
    <source>
        <dbReference type="ARBA" id="ARBA00023194"/>
    </source>
</evidence>
<dbReference type="Pfam" id="PF14765">
    <property type="entry name" value="PS-DH"/>
    <property type="match status" value="1"/>
</dbReference>
<dbReference type="InterPro" id="IPR013968">
    <property type="entry name" value="PKS_KR"/>
</dbReference>
<dbReference type="PROSITE" id="PS00606">
    <property type="entry name" value="KS3_1"/>
    <property type="match status" value="1"/>
</dbReference>
<dbReference type="PANTHER" id="PTHR43775:SF37">
    <property type="entry name" value="SI:DKEY-61P9.11"/>
    <property type="match status" value="1"/>
</dbReference>
<dbReference type="InterPro" id="IPR020843">
    <property type="entry name" value="ER"/>
</dbReference>
<dbReference type="Pfam" id="PF00550">
    <property type="entry name" value="PP-binding"/>
    <property type="match status" value="2"/>
</dbReference>
<dbReference type="InterPro" id="IPR049552">
    <property type="entry name" value="PKS_DH_N"/>
</dbReference>
<dbReference type="Gene3D" id="3.40.50.720">
    <property type="entry name" value="NAD(P)-binding Rossmann-like Domain"/>
    <property type="match status" value="3"/>
</dbReference>
<dbReference type="Gene3D" id="3.40.366.10">
    <property type="entry name" value="Malonyl-Coenzyme A Acyl Carrier Protein, domain 2"/>
    <property type="match status" value="1"/>
</dbReference>
<name>A0A160PAF3_STRLU</name>
<sequence length="2897" mass="304418">MPGRDARSLVDHFRTVLGEHSQEQIFRFLVDGTGDPQTLGNADLDLRARSIAATLQERFPVGERALIMCPAGLDYVTSFFACLYADIIAVPVYPPDPAFPMRTLPRLVAIVEDAKPSVVLAPAETVALVERFAEHAPVLREIAWVAVDDIDTTAADSWRHPGTTRDDLAFLQYTSGSTNIPKGVMVSHGNLMHNISGIHRQFFGDDLRQHMVSWLPPFHDFGLIMGLLTPAYGGFPVTFMSPYSFLKRPLRWLRAISDTRATASPAPNFAFDLAVAKVTEEDRRSLDLSSWRMAINGAEPVRKVTMDRFSAAFAGCGFRPTTHAPSYGLAEATLAVSTGIPAAAPVLRDLDAEALLTGVAEDAAPGDAKRNLPSCGFSLHDQKIVIVDPQTHSVRPDGRVGEIWLAGPSVARGYWHRPEVTEEVFGARLDTGEGPFLRTGDLGFADGGQLYVTGRIKDLVIVAGRNHYPQDIERTVESVDPGLRQGCGIAGAREIDGEERLIIIQEYRGSHTPETSAQVIAAIRAEVTREHGLPPYIVALARTGTVPKTSSGKLQRAACMDALLSGAFESIALWCADGSATAHKTQRASTEQQTAAQPAPGSSDIERWLREALAVAAERPVEAVDPDMPFADYGLRSIELVAMLGELEARLGRKLQPGIVWEYPTAAKLALYLAGEAGGPARPAALAAVDEPATTLTGPVPVVGTSTPPRPQPSDADEPIAIIGIGCRFPGGVDGPDSFWQLLTEGRDAVTEVPPDRWNAEEFYDEDPAVPGRTVSRWGGFVDNADRFDAGFFGISPQEASRMDPQQRLLAEVSFEALENAGVPTGSLSGSQTGVFVGISSFDYGTAQLNDLDTIDAYTGSGSALSIAANRLSYLLDLHGPSMAVDSACSSSLVAVLQACASLARGDCDLALAGGVNLVLSPAFAINFTKAGAMSADGRCKPFDASADGYVRSEGAGVVILKPLSRALADGDPVHAVIRGGAVNQDGASNGLLAPNPKAQEAVLRSAYAKAKVRAGDIGYVEAHGTGTMLGDPIEAKALGAVLGDDRPSNTPCLIGSVKSNLGHMESAAGIGGLIKTALMVRHRTVVPTLHYREPNPHIPFAELPVRVADALGPWPTTGVALAGVSSFGFGGTNAHLVVEEPPSATAPNQAVAEGTVLLTVSARDGQALRELAARYEDRLADDAPVRALAQAAAVRRTHHEHRLACTGASAAELRAALAAFRGGEDVPGLSSGVRQAGLRSKPVFVFAGQGPRWWPLAADLLSGDLAGEQAFRAVLERADALLRRHTDWSLLDQLAADPSESRLFDTAVGQPALTAVQIALASLWRSWGIEPAAVVGHSVGEIAAAQVAGAISLEDALLIALYRGTALRAATGKGRMAVAGVSLETARTLLAERDPGQVWIAAANSPNTTVFSGDEAAVEAFAKALTNGGLYCKVLESVEFASHCPLMEPVAASLGTTLAALRPVATTVPMISTGTGEIVPGHRLDAAYWAANLTRPVLFDTAVTALVNSGHTMFVEVSPHPMLTDAVTERLATYDAGLVAVSSLRRDQSGRATVLGELGRLYAAGHQIDFTRVHGPAGPMVDLPGYPWQRTRAWYEERPGRRTAHRGHPVLRERTVSALPPHAVHWSAPVDLTEFPYLTDHRVGGSPVLPAALVLDAALAAARTHLGADASLDDIAFTRLTVVPDQADEATLQLVLLPGTADTASVRLFTRAGADEEWTEAARAGLRRSAPGRAAEPLDAVRARCTAAAPAGEHYSALRRAGLEYGAAFQGIDALWQGRREAVARLRERAALTSDRGAHLIHPAVLDSALQVLGAALAAQEAPLDATYVPVAAGGFRLFTEHAAPLWAHARVTMAEPGAVAITGAHVVLYDAKGTAVGEVTDITLRRLERAEDTDPVGESLLDLSWRPAPADTATAPRPPGTWLLFTDAGGTAAGLAEGLRARGAVCLTVSAGAAFRKVDKDRYEVGPERREDAAALLADLAASDIRPDGIVHAGALDVTLPEDVGAERSAAAYDAVCLPVLHLVQELARAGQDPAPRLVLLTRGAQRAAEGDALAVGQAPLWGLARVIGLEHAELRTTLVDLDPAGAPDESAPLLAEVLRSGEDDQVALRGGVRLTPSLQPWRPVGRPGPDARPAWTFDATRDGNHQLLASRPGSLSSLRPTWRDRTPPGPGQVEIEVTAAGLNFSDVLKALDSYPGADGVVPLGAECAGRISAVGEGVGAYRVGDRVVAAGPGSMSAFATFDVRLVAAAPASLDDEQAAAVPIAFLTALHGLEHLARLGAGESVLVHSATGGVGLAALQVARRHGARVFATAGTPAKRDLLLRLGVERVWDSRTLDFADGIREATGGRGVDVVLNSASGEVLVRSLRLVAPGGRFVEIGKRDIHDNSHIGLEFFKGNRSFLAVDLEQTIREEPERIARLLGEVLTGFERGEFTALPVTTHPFADARTAFTAMAKARHTGKTVLVPAADETVTTAPDAAPVRPFGTYLITGGLGALGLETARYLVARGARHLVLVGRGAPGPDAGAALTGLRERADVTVVAADLSDQAAVTGLLDRIDTTLPPLAGVVHAAGVLDDGLLTGLTAERFRAVAGPKSAAAWYLHQATTHRELDFFVMYSSAAGILGSASQGNYAAASAFLDTLAHHRRSLGLPALSVDWGPWARIGLAARPERGGALAARGIESISPDDGIAALDRIIGGPATQVCVLPLNRERLAGHHGGGLLRTLVDGTDTNAGQAAGPQDEIRRRMLAIEPGRRRAAVLSEHCRAVAARLLGADSARIDTSAPLTSTGFDSLLSLELRKALGTSLGIQLPSTVTWRFPTLDALVPYLADRMGIALEAGSAPGPKEAPAAPVPVRPTGVGTDAGDSPPDLDAMSVAELEALLTAKTTQIDEGAQR</sequence>
<dbReference type="Gene3D" id="3.30.70.3290">
    <property type="match status" value="1"/>
</dbReference>
<evidence type="ECO:0000256" key="11">
    <source>
        <dbReference type="ARBA" id="ARBA00023268"/>
    </source>
</evidence>
<dbReference type="Pfam" id="PF00107">
    <property type="entry name" value="ADH_zinc_N"/>
    <property type="match status" value="1"/>
</dbReference>
<dbReference type="Pfam" id="PF00109">
    <property type="entry name" value="ketoacyl-synt"/>
    <property type="match status" value="1"/>
</dbReference>
<dbReference type="Gene3D" id="3.40.47.10">
    <property type="match status" value="1"/>
</dbReference>
<dbReference type="SMART" id="SM00826">
    <property type="entry name" value="PKS_DH"/>
    <property type="match status" value="1"/>
</dbReference>
<feature type="active site" description="Proton donor; for dehydratase activity" evidence="13">
    <location>
        <position position="1808"/>
    </location>
</feature>
<dbReference type="Pfam" id="PF00698">
    <property type="entry name" value="Acyl_transf_1"/>
    <property type="match status" value="1"/>
</dbReference>
<keyword evidence="12" id="KW-0012">Acyltransferase</keyword>
<dbReference type="InterPro" id="IPR016035">
    <property type="entry name" value="Acyl_Trfase/lysoPLipase"/>
</dbReference>
<dbReference type="InterPro" id="IPR006162">
    <property type="entry name" value="Ppantetheine_attach_site"/>
</dbReference>
<dbReference type="InterPro" id="IPR016036">
    <property type="entry name" value="Malonyl_transacylase_ACP-bd"/>
</dbReference>
<dbReference type="KEGG" id="slau:SLA_7254"/>
<evidence type="ECO:0000256" key="13">
    <source>
        <dbReference type="PROSITE-ProRule" id="PRU01363"/>
    </source>
</evidence>
<evidence type="ECO:0000256" key="2">
    <source>
        <dbReference type="ARBA" id="ARBA00006432"/>
    </source>
</evidence>
<dbReference type="Pfam" id="PF21089">
    <property type="entry name" value="PKS_DH_N"/>
    <property type="match status" value="1"/>
</dbReference>
<dbReference type="Gene3D" id="3.90.180.10">
    <property type="entry name" value="Medium-chain alcohol dehydrogenases, catalytic domain"/>
    <property type="match status" value="1"/>
</dbReference>
<keyword evidence="19" id="KW-1185">Reference proteome</keyword>
<keyword evidence="7" id="KW-0276">Fatty acid metabolism</keyword>
<dbReference type="SMART" id="SM00827">
    <property type="entry name" value="PKS_AT"/>
    <property type="match status" value="1"/>
</dbReference>
<feature type="region of interest" description="Disordered" evidence="14">
    <location>
        <begin position="2841"/>
        <end position="2872"/>
    </location>
</feature>
<dbReference type="Pfam" id="PF00501">
    <property type="entry name" value="AMP-binding"/>
    <property type="match status" value="1"/>
</dbReference>
<dbReference type="InterPro" id="IPR013149">
    <property type="entry name" value="ADH-like_C"/>
</dbReference>
<dbReference type="InterPro" id="IPR025110">
    <property type="entry name" value="AMP-bd_C"/>
</dbReference>
<dbReference type="InterPro" id="IPR018201">
    <property type="entry name" value="Ketoacyl_synth_AS"/>
</dbReference>
<dbReference type="CDD" id="cd05931">
    <property type="entry name" value="FAAL"/>
    <property type="match status" value="1"/>
</dbReference>
<dbReference type="GO" id="GO:0016491">
    <property type="term" value="F:oxidoreductase activity"/>
    <property type="evidence" value="ECO:0007669"/>
    <property type="project" value="InterPro"/>
</dbReference>
<dbReference type="PROSITE" id="PS52019">
    <property type="entry name" value="PKS_MFAS_DH"/>
    <property type="match status" value="1"/>
</dbReference>
<dbReference type="SMART" id="SM01294">
    <property type="entry name" value="PKS_PP_betabranch"/>
    <property type="match status" value="1"/>
</dbReference>
<dbReference type="SMART" id="SM00825">
    <property type="entry name" value="PKS_KS"/>
    <property type="match status" value="1"/>
</dbReference>